<keyword evidence="1" id="KW-1133">Transmembrane helix</keyword>
<reference evidence="2 3" key="1">
    <citation type="submission" date="2018-06" db="EMBL/GenBank/DDBJ databases">
        <authorList>
            <person name="Liu Z.-W."/>
        </authorList>
    </citation>
    <scope>NUCLEOTIDE SEQUENCE [LARGE SCALE GENOMIC DNA]</scope>
    <source>
        <strain evidence="2 3">2b14</strain>
    </source>
</reference>
<evidence type="ECO:0000256" key="1">
    <source>
        <dbReference type="SAM" id="Phobius"/>
    </source>
</evidence>
<dbReference type="AlphaFoldDB" id="A0A364RDD3"/>
<accession>A0A364RDD3</accession>
<sequence>MATLQESKIEDFAFEHLHSFYYNRYKTRNLRLAKNQHHWLGGKADGLLSYKDSGDDIFVATINTNVSSELSFLLTRHKKRGLSKWRLLTFLILLVGTAFLCREMRLGLLGIGLTPIIAFAGFIVHSLLERKYLFHRISKLMAEVSATPANERWLGLSISSLTFRCNSLARHLQNICRQQGIGLITVGKRFKLVLMHEPKHITCVKGDFLSYYHEEETIRTLLQDESVLRVA</sequence>
<protein>
    <submittedName>
        <fullName evidence="2">Uncharacterized protein</fullName>
    </submittedName>
</protein>
<keyword evidence="3" id="KW-1185">Reference proteome</keyword>
<proteinExistence type="predicted"/>
<feature type="transmembrane region" description="Helical" evidence="1">
    <location>
        <begin position="85"/>
        <end position="100"/>
    </location>
</feature>
<keyword evidence="1" id="KW-0472">Membrane</keyword>
<reference evidence="2 3" key="2">
    <citation type="submission" date="2018-07" db="EMBL/GenBank/DDBJ databases">
        <title>Pontibacter sp. 2b14 genomic sequence and assembly.</title>
        <authorList>
            <person name="Du Z.-J."/>
        </authorList>
    </citation>
    <scope>NUCLEOTIDE SEQUENCE [LARGE SCALE GENOMIC DNA]</scope>
    <source>
        <strain evidence="2 3">2b14</strain>
    </source>
</reference>
<organism evidence="2 3">
    <name type="scientific">Pontibacter arcticus</name>
    <dbReference type="NCBI Taxonomy" id="2080288"/>
    <lineage>
        <taxon>Bacteria</taxon>
        <taxon>Pseudomonadati</taxon>
        <taxon>Bacteroidota</taxon>
        <taxon>Cytophagia</taxon>
        <taxon>Cytophagales</taxon>
        <taxon>Hymenobacteraceae</taxon>
        <taxon>Pontibacter</taxon>
    </lineage>
</organism>
<keyword evidence="1" id="KW-0812">Transmembrane</keyword>
<dbReference type="Proteomes" id="UP000251692">
    <property type="component" value="Unassembled WGS sequence"/>
</dbReference>
<dbReference type="OrthoDB" id="849999at2"/>
<feature type="transmembrane region" description="Helical" evidence="1">
    <location>
        <begin position="106"/>
        <end position="128"/>
    </location>
</feature>
<evidence type="ECO:0000313" key="3">
    <source>
        <dbReference type="Proteomes" id="UP000251692"/>
    </source>
</evidence>
<evidence type="ECO:0000313" key="2">
    <source>
        <dbReference type="EMBL" id="RAU82331.1"/>
    </source>
</evidence>
<gene>
    <name evidence="2" type="ORF">DP923_11115</name>
</gene>
<dbReference type="RefSeq" id="WP_112305924.1">
    <property type="nucleotide sequence ID" value="NZ_QMDV01000003.1"/>
</dbReference>
<comment type="caution">
    <text evidence="2">The sequence shown here is derived from an EMBL/GenBank/DDBJ whole genome shotgun (WGS) entry which is preliminary data.</text>
</comment>
<name>A0A364RDD3_9BACT</name>
<dbReference type="EMBL" id="QMDV01000003">
    <property type="protein sequence ID" value="RAU82331.1"/>
    <property type="molecule type" value="Genomic_DNA"/>
</dbReference>